<keyword evidence="3" id="KW-0378">Hydrolase</keyword>
<dbReference type="Proteomes" id="UP001201812">
    <property type="component" value="Unassembled WGS sequence"/>
</dbReference>
<sequence>MHVINEATTIIFVCVLLSIIAVDSRQGSPMLLTCYAELQKPDVSIIDPNLCTHLMVIGGCFLNGNGSIVLPSDELIQPYVRLKTVNPQLKILITLTPENEAMSKVVLSIELMNKMLSTVEEYMERNNLDGFDYDWEFPVWSENAKRTDRDGFSTLLQKSRDKFNSKAKKYLLSIAVAAPYTIVDHAYDIEAINIHVDLVQIMNYDFHFYSKYEPFTGFNAPLKAQPYELSVLGRMNSDYSTKYWLSAGLNSSKLVFGMPTYGRGYTLLSPESHSLYAIATGPSFYGENEDYALMCQLMNKTGVTYVWNENAATPYLYFVREWIGFEDLRSVVAKTQYAKELGVAGVMIFALHADDYKGTCGQGKFPLINAVKKTLFS</sequence>
<reference evidence="3" key="1">
    <citation type="submission" date="2022-01" db="EMBL/GenBank/DDBJ databases">
        <title>Genome Sequence Resource for Two Populations of Ditylenchus destructor, the Migratory Endoparasitic Phytonematode.</title>
        <authorList>
            <person name="Zhang H."/>
            <person name="Lin R."/>
            <person name="Xie B."/>
        </authorList>
    </citation>
    <scope>NUCLEOTIDE SEQUENCE</scope>
    <source>
        <strain evidence="3">BazhouSP</strain>
    </source>
</reference>
<name>A0AAD4RDL2_9BILA</name>
<gene>
    <name evidence="3" type="ORF">DdX_01254</name>
</gene>
<organism evidence="3 4">
    <name type="scientific">Ditylenchus destructor</name>
    <dbReference type="NCBI Taxonomy" id="166010"/>
    <lineage>
        <taxon>Eukaryota</taxon>
        <taxon>Metazoa</taxon>
        <taxon>Ecdysozoa</taxon>
        <taxon>Nematoda</taxon>
        <taxon>Chromadorea</taxon>
        <taxon>Rhabditida</taxon>
        <taxon>Tylenchina</taxon>
        <taxon>Tylenchomorpha</taxon>
        <taxon>Sphaerularioidea</taxon>
        <taxon>Anguinidae</taxon>
        <taxon>Anguininae</taxon>
        <taxon>Ditylenchus</taxon>
    </lineage>
</organism>
<dbReference type="InterPro" id="IPR011583">
    <property type="entry name" value="Chitinase_II/V-like_cat"/>
</dbReference>
<dbReference type="PANTHER" id="PTHR11177:SF317">
    <property type="entry name" value="CHITINASE 12-RELATED"/>
    <property type="match status" value="1"/>
</dbReference>
<dbReference type="GO" id="GO:0005576">
    <property type="term" value="C:extracellular region"/>
    <property type="evidence" value="ECO:0007669"/>
    <property type="project" value="TreeGrafter"/>
</dbReference>
<comment type="caution">
    <text evidence="3">The sequence shown here is derived from an EMBL/GenBank/DDBJ whole genome shotgun (WGS) entry which is preliminary data.</text>
</comment>
<dbReference type="Gene3D" id="3.10.50.10">
    <property type="match status" value="1"/>
</dbReference>
<dbReference type="InterPro" id="IPR017853">
    <property type="entry name" value="GH"/>
</dbReference>
<dbReference type="AlphaFoldDB" id="A0AAD4RDL2"/>
<protein>
    <submittedName>
        <fullName evidence="3">Glycosyl hydrolases family 18 domain-containing protein</fullName>
    </submittedName>
</protein>
<dbReference type="Pfam" id="PF00704">
    <property type="entry name" value="Glyco_hydro_18"/>
    <property type="match status" value="1"/>
</dbReference>
<dbReference type="GO" id="GO:0008061">
    <property type="term" value="F:chitin binding"/>
    <property type="evidence" value="ECO:0007669"/>
    <property type="project" value="InterPro"/>
</dbReference>
<dbReference type="GO" id="GO:0004568">
    <property type="term" value="F:chitinase activity"/>
    <property type="evidence" value="ECO:0007669"/>
    <property type="project" value="TreeGrafter"/>
</dbReference>
<evidence type="ECO:0000313" key="3">
    <source>
        <dbReference type="EMBL" id="KAI1729037.1"/>
    </source>
</evidence>
<keyword evidence="1" id="KW-0732">Signal</keyword>
<dbReference type="InterPro" id="IPR029070">
    <property type="entry name" value="Chitinase_insertion_sf"/>
</dbReference>
<feature type="domain" description="GH18" evidence="2">
    <location>
        <begin position="30"/>
        <end position="377"/>
    </location>
</feature>
<dbReference type="Gene3D" id="3.20.20.80">
    <property type="entry name" value="Glycosidases"/>
    <property type="match status" value="1"/>
</dbReference>
<dbReference type="SMART" id="SM00636">
    <property type="entry name" value="Glyco_18"/>
    <property type="match status" value="1"/>
</dbReference>
<feature type="signal peptide" evidence="1">
    <location>
        <begin position="1"/>
        <end position="24"/>
    </location>
</feature>
<evidence type="ECO:0000256" key="1">
    <source>
        <dbReference type="SAM" id="SignalP"/>
    </source>
</evidence>
<dbReference type="SUPFAM" id="SSF54556">
    <property type="entry name" value="Chitinase insertion domain"/>
    <property type="match status" value="1"/>
</dbReference>
<keyword evidence="4" id="KW-1185">Reference proteome</keyword>
<accession>A0AAD4RDL2</accession>
<evidence type="ECO:0000259" key="2">
    <source>
        <dbReference type="PROSITE" id="PS51910"/>
    </source>
</evidence>
<feature type="chain" id="PRO_5042061255" evidence="1">
    <location>
        <begin position="25"/>
        <end position="377"/>
    </location>
</feature>
<dbReference type="SUPFAM" id="SSF51445">
    <property type="entry name" value="(Trans)glycosidases"/>
    <property type="match status" value="1"/>
</dbReference>
<dbReference type="PROSITE" id="PS51910">
    <property type="entry name" value="GH18_2"/>
    <property type="match status" value="1"/>
</dbReference>
<dbReference type="GO" id="GO:0005975">
    <property type="term" value="P:carbohydrate metabolic process"/>
    <property type="evidence" value="ECO:0007669"/>
    <property type="project" value="InterPro"/>
</dbReference>
<dbReference type="EMBL" id="JAKKPZ010000001">
    <property type="protein sequence ID" value="KAI1729037.1"/>
    <property type="molecule type" value="Genomic_DNA"/>
</dbReference>
<dbReference type="InterPro" id="IPR001223">
    <property type="entry name" value="Glyco_hydro18_cat"/>
</dbReference>
<evidence type="ECO:0000313" key="4">
    <source>
        <dbReference type="Proteomes" id="UP001201812"/>
    </source>
</evidence>
<proteinExistence type="predicted"/>
<dbReference type="PANTHER" id="PTHR11177">
    <property type="entry name" value="CHITINASE"/>
    <property type="match status" value="1"/>
</dbReference>
<dbReference type="InterPro" id="IPR050314">
    <property type="entry name" value="Glycosyl_Hydrlase_18"/>
</dbReference>
<dbReference type="GO" id="GO:0006032">
    <property type="term" value="P:chitin catabolic process"/>
    <property type="evidence" value="ECO:0007669"/>
    <property type="project" value="TreeGrafter"/>
</dbReference>